<accession>A0AC35UA91</accession>
<dbReference type="WBParaSite" id="RSKR_0000931600.1">
    <property type="protein sequence ID" value="RSKR_0000931600.1"/>
    <property type="gene ID" value="RSKR_0000931600"/>
</dbReference>
<dbReference type="Proteomes" id="UP000095286">
    <property type="component" value="Unplaced"/>
</dbReference>
<protein>
    <submittedName>
        <fullName evidence="2">Alpha-carbonic anhydrase domain-containing protein</fullName>
    </submittedName>
</protein>
<sequence>MAFMNQLNSITASIQNLKPNLSQVVEKANQAKQNLVPIFNKCTQQLDAIGKFLPVSSATKQSPIDLLPMSTAFDGTLENASFTFNYNEVCQIVVKNTGACVSLVYPESNNIDMISSVFPDHQYHLQNINFHYGTEPMNGSQHTVAGIGYAGEVNFIHRNIKYPTIEIASKQPDGIVAFCVFLNETYDDNLNLIPLTNVIAHVNYADTQCVMQSFRSVSFLPSNERGKEFWAYEGSETVYPFRESVKWIVFRSAISISSSQLDKFRQLMGTKSEEEAERKMNSIRVIQPLNSRLIRSSFKSVAQANIG</sequence>
<organism evidence="1 2">
    <name type="scientific">Rhabditophanes sp. KR3021</name>
    <dbReference type="NCBI Taxonomy" id="114890"/>
    <lineage>
        <taxon>Eukaryota</taxon>
        <taxon>Metazoa</taxon>
        <taxon>Ecdysozoa</taxon>
        <taxon>Nematoda</taxon>
        <taxon>Chromadorea</taxon>
        <taxon>Rhabditida</taxon>
        <taxon>Tylenchina</taxon>
        <taxon>Panagrolaimomorpha</taxon>
        <taxon>Strongyloidoidea</taxon>
        <taxon>Alloionematidae</taxon>
        <taxon>Rhabditophanes</taxon>
    </lineage>
</organism>
<proteinExistence type="predicted"/>
<evidence type="ECO:0000313" key="1">
    <source>
        <dbReference type="Proteomes" id="UP000095286"/>
    </source>
</evidence>
<name>A0AC35UA91_9BILA</name>
<evidence type="ECO:0000313" key="2">
    <source>
        <dbReference type="WBParaSite" id="RSKR_0000931600.1"/>
    </source>
</evidence>
<reference evidence="2" key="1">
    <citation type="submission" date="2016-11" db="UniProtKB">
        <authorList>
            <consortium name="WormBaseParasite"/>
        </authorList>
    </citation>
    <scope>IDENTIFICATION</scope>
    <source>
        <strain evidence="2">KR3021</strain>
    </source>
</reference>